<reference evidence="5 6" key="1">
    <citation type="submission" date="2018-08" db="EMBL/GenBank/DDBJ databases">
        <title>Genomic investigation of the strawberry pathogen Phytophthora fragariae indicates pathogenicity is determined by transcriptional variation in three key races.</title>
        <authorList>
            <person name="Adams T.M."/>
            <person name="Armitage A.D."/>
            <person name="Sobczyk M.K."/>
            <person name="Bates H.J."/>
            <person name="Dunwell J.M."/>
            <person name="Nellist C.F."/>
            <person name="Harrison R.J."/>
        </authorList>
    </citation>
    <scope>NUCLEOTIDE SEQUENCE [LARGE SCALE GENOMIC DNA]</scope>
    <source>
        <strain evidence="4 6">NOV-5</strain>
        <strain evidence="3 5">NOV-9</strain>
    </source>
</reference>
<keyword evidence="2" id="KW-1133">Transmembrane helix</keyword>
<evidence type="ECO:0000313" key="3">
    <source>
        <dbReference type="EMBL" id="KAE8926959.1"/>
    </source>
</evidence>
<gene>
    <name evidence="4" type="ORF">PF006_g27130</name>
    <name evidence="3" type="ORF">PF009_g22862</name>
</gene>
<keyword evidence="2" id="KW-0812">Transmembrane</keyword>
<dbReference type="Proteomes" id="UP000440732">
    <property type="component" value="Unassembled WGS sequence"/>
</dbReference>
<keyword evidence="2" id="KW-0472">Membrane</keyword>
<sequence>MTFVAPPLSRADDRAPVSDAHRFADNPLYVSEPDSPASSALSHGHGQNVAHVELPAAARRRVEFVHAASAAQYSQVPSDVHNPDREDTDRRSSNSGVDMDSGRDMGSGRPLTSISPTATAAGPHGHRVTGGDGVLQGLHAQRMRIMIDEGNEYGGLEHGQGHLDAEPQALGEPTKDGKHPEVETTATLLLLLISFVVAALVLPMFLLFDSLYRHIKRINFFT</sequence>
<evidence type="ECO:0000256" key="2">
    <source>
        <dbReference type="SAM" id="Phobius"/>
    </source>
</evidence>
<feature type="region of interest" description="Disordered" evidence="1">
    <location>
        <begin position="69"/>
        <end position="131"/>
    </location>
</feature>
<feature type="compositionally biased region" description="Basic and acidic residues" evidence="1">
    <location>
        <begin position="81"/>
        <end position="92"/>
    </location>
</feature>
<dbReference type="EMBL" id="QXGF01001939">
    <property type="protein sequence ID" value="KAE8926959.1"/>
    <property type="molecule type" value="Genomic_DNA"/>
</dbReference>
<dbReference type="EMBL" id="QXGA01003608">
    <property type="protein sequence ID" value="KAE9081353.1"/>
    <property type="molecule type" value="Genomic_DNA"/>
</dbReference>
<name>A0A6A3QRF4_9STRA</name>
<dbReference type="Proteomes" id="UP000429523">
    <property type="component" value="Unassembled WGS sequence"/>
</dbReference>
<comment type="caution">
    <text evidence="4">The sequence shown here is derived from an EMBL/GenBank/DDBJ whole genome shotgun (WGS) entry which is preliminary data.</text>
</comment>
<evidence type="ECO:0000313" key="5">
    <source>
        <dbReference type="Proteomes" id="UP000429523"/>
    </source>
</evidence>
<feature type="transmembrane region" description="Helical" evidence="2">
    <location>
        <begin position="188"/>
        <end position="208"/>
    </location>
</feature>
<feature type="region of interest" description="Disordered" evidence="1">
    <location>
        <begin position="155"/>
        <end position="179"/>
    </location>
</feature>
<evidence type="ECO:0000313" key="6">
    <source>
        <dbReference type="Proteomes" id="UP000440732"/>
    </source>
</evidence>
<feature type="region of interest" description="Disordered" evidence="1">
    <location>
        <begin position="25"/>
        <end position="46"/>
    </location>
</feature>
<accession>A0A6A3QRF4</accession>
<evidence type="ECO:0000313" key="4">
    <source>
        <dbReference type="EMBL" id="KAE9081353.1"/>
    </source>
</evidence>
<protein>
    <submittedName>
        <fullName evidence="4">Uncharacterized protein</fullName>
    </submittedName>
</protein>
<proteinExistence type="predicted"/>
<dbReference type="AlphaFoldDB" id="A0A6A3QRF4"/>
<evidence type="ECO:0000256" key="1">
    <source>
        <dbReference type="SAM" id="MobiDB-lite"/>
    </source>
</evidence>
<organism evidence="4 6">
    <name type="scientific">Phytophthora fragariae</name>
    <dbReference type="NCBI Taxonomy" id="53985"/>
    <lineage>
        <taxon>Eukaryota</taxon>
        <taxon>Sar</taxon>
        <taxon>Stramenopiles</taxon>
        <taxon>Oomycota</taxon>
        <taxon>Peronosporomycetes</taxon>
        <taxon>Peronosporales</taxon>
        <taxon>Peronosporaceae</taxon>
        <taxon>Phytophthora</taxon>
    </lineage>
</organism>